<evidence type="ECO:0000256" key="1">
    <source>
        <dbReference type="ARBA" id="ARBA00022737"/>
    </source>
</evidence>
<dbReference type="GO" id="GO:0003729">
    <property type="term" value="F:mRNA binding"/>
    <property type="evidence" value="ECO:0007669"/>
    <property type="project" value="TreeGrafter"/>
</dbReference>
<dbReference type="PANTHER" id="PTHR47932">
    <property type="entry name" value="ATPASE EXPRESSION PROTEIN 3"/>
    <property type="match status" value="1"/>
</dbReference>
<dbReference type="Proteomes" id="UP001141806">
    <property type="component" value="Unassembled WGS sequence"/>
</dbReference>
<evidence type="ECO:0000313" key="3">
    <source>
        <dbReference type="EMBL" id="KAJ4966610.1"/>
    </source>
</evidence>
<dbReference type="AlphaFoldDB" id="A0A9Q0QNY5"/>
<feature type="repeat" description="PPR" evidence="2">
    <location>
        <begin position="216"/>
        <end position="250"/>
    </location>
</feature>
<evidence type="ECO:0000313" key="4">
    <source>
        <dbReference type="Proteomes" id="UP001141806"/>
    </source>
</evidence>
<feature type="repeat" description="PPR" evidence="2">
    <location>
        <begin position="309"/>
        <end position="343"/>
    </location>
</feature>
<name>A0A9Q0QNY5_9MAGN</name>
<keyword evidence="4" id="KW-1185">Reference proteome</keyword>
<accession>A0A9Q0QNY5</accession>
<gene>
    <name evidence="3" type="ORF">NE237_018459</name>
</gene>
<evidence type="ECO:0000256" key="2">
    <source>
        <dbReference type="PROSITE-ProRule" id="PRU00708"/>
    </source>
</evidence>
<dbReference type="Pfam" id="PF13041">
    <property type="entry name" value="PPR_2"/>
    <property type="match status" value="1"/>
</dbReference>
<feature type="repeat" description="PPR" evidence="2">
    <location>
        <begin position="380"/>
        <end position="414"/>
    </location>
</feature>
<organism evidence="3 4">
    <name type="scientific">Protea cynaroides</name>
    <dbReference type="NCBI Taxonomy" id="273540"/>
    <lineage>
        <taxon>Eukaryota</taxon>
        <taxon>Viridiplantae</taxon>
        <taxon>Streptophyta</taxon>
        <taxon>Embryophyta</taxon>
        <taxon>Tracheophyta</taxon>
        <taxon>Spermatophyta</taxon>
        <taxon>Magnoliopsida</taxon>
        <taxon>Proteales</taxon>
        <taxon>Proteaceae</taxon>
        <taxon>Protea</taxon>
    </lineage>
</organism>
<protein>
    <recommendedName>
        <fullName evidence="5">Pentatricopeptide repeat-containing protein</fullName>
    </recommendedName>
</protein>
<dbReference type="NCBIfam" id="TIGR00756">
    <property type="entry name" value="PPR"/>
    <property type="match status" value="4"/>
</dbReference>
<sequence>MEILKGHRYLLSAISPCRPFSIYFSSLLLHSLPSSPSEQNPPNETLISSVVSILREQCSKSRWNFIKSLHPDGFSQGGFSNYPPYQKQSPKSLCTHDLLSYSTIIHVLARARLRTLAESLIQTAIRVSEVNNFDDPDISSKPPKLFETLVKKYRSSIAIVWLLHSRGIYPKISTCNSLIRSISRLKGCDAGFAFYREIFGLDDEIGGKLKVTIRPNVQTFNKLMLSFYQDGMMEKVEELWVEMAKLNCSPMSFLIMTEALNLWEEMQTKQIEPDVTAYNTLIGGFCKIGQMERAEQFFQDMALNEIETTCLTYEHLMKGYCEIGVIDSTVLLYKDMHRKDFRPESSTIDEVVRVMCGRGRVNECLNFLRDAMKRQDFFPGRMSYVLLTRVLCKEGKMEEALQLPLEMVAKGFQPNSEIYGCCKRFDEGDA</sequence>
<reference evidence="3" key="1">
    <citation type="journal article" date="2023" name="Plant J.">
        <title>The genome of the king protea, Protea cynaroides.</title>
        <authorList>
            <person name="Chang J."/>
            <person name="Duong T.A."/>
            <person name="Schoeman C."/>
            <person name="Ma X."/>
            <person name="Roodt D."/>
            <person name="Barker N."/>
            <person name="Li Z."/>
            <person name="Van de Peer Y."/>
            <person name="Mizrachi E."/>
        </authorList>
    </citation>
    <scope>NUCLEOTIDE SEQUENCE</scope>
    <source>
        <tissue evidence="3">Young leaves</tissue>
    </source>
</reference>
<dbReference type="Gene3D" id="1.25.40.10">
    <property type="entry name" value="Tetratricopeptide repeat domain"/>
    <property type="match status" value="3"/>
</dbReference>
<dbReference type="Pfam" id="PF01535">
    <property type="entry name" value="PPR"/>
    <property type="match status" value="2"/>
</dbReference>
<dbReference type="PANTHER" id="PTHR47932:SF32">
    <property type="entry name" value="PENTACOTRIPEPTIDE-REPEAT REGION OF PRORP DOMAIN-CONTAINING PROTEIN"/>
    <property type="match status" value="1"/>
</dbReference>
<evidence type="ECO:0008006" key="5">
    <source>
        <dbReference type="Google" id="ProtNLM"/>
    </source>
</evidence>
<dbReference type="InterPro" id="IPR002885">
    <property type="entry name" value="PPR_rpt"/>
</dbReference>
<dbReference type="InterPro" id="IPR011990">
    <property type="entry name" value="TPR-like_helical_dom_sf"/>
</dbReference>
<feature type="repeat" description="PPR" evidence="2">
    <location>
        <begin position="274"/>
        <end position="308"/>
    </location>
</feature>
<dbReference type="EMBL" id="JAMYWD010000007">
    <property type="protein sequence ID" value="KAJ4966610.1"/>
    <property type="molecule type" value="Genomic_DNA"/>
</dbReference>
<dbReference type="OrthoDB" id="185373at2759"/>
<dbReference type="PROSITE" id="PS51375">
    <property type="entry name" value="PPR"/>
    <property type="match status" value="4"/>
</dbReference>
<keyword evidence="1" id="KW-0677">Repeat</keyword>
<proteinExistence type="predicted"/>
<comment type="caution">
    <text evidence="3">The sequence shown here is derived from an EMBL/GenBank/DDBJ whole genome shotgun (WGS) entry which is preliminary data.</text>
</comment>